<accession>A0A430JF51</accession>
<sequence>MKSYIGDGQIRIVGKAWEVKHQLHKMMRQAGEGATVAEYIGALHRGSSSGRSGSAGRTLPFPGR</sequence>
<organism evidence="2 3">
    <name type="scientific">Paenibacillus whitsoniae</name>
    <dbReference type="NCBI Taxonomy" id="2496558"/>
    <lineage>
        <taxon>Bacteria</taxon>
        <taxon>Bacillati</taxon>
        <taxon>Bacillota</taxon>
        <taxon>Bacilli</taxon>
        <taxon>Bacillales</taxon>
        <taxon>Paenibacillaceae</taxon>
        <taxon>Paenibacillus</taxon>
    </lineage>
</organism>
<comment type="caution">
    <text evidence="2">The sequence shown here is derived from an EMBL/GenBank/DDBJ whole genome shotgun (WGS) entry which is preliminary data.</text>
</comment>
<dbReference type="OrthoDB" id="2990038at2"/>
<proteinExistence type="predicted"/>
<dbReference type="RefSeq" id="WP_126141178.1">
    <property type="nucleotide sequence ID" value="NZ_RXHU01000027.1"/>
</dbReference>
<dbReference type="EMBL" id="RXHU01000027">
    <property type="protein sequence ID" value="RTE09682.1"/>
    <property type="molecule type" value="Genomic_DNA"/>
</dbReference>
<dbReference type="Proteomes" id="UP000276128">
    <property type="component" value="Unassembled WGS sequence"/>
</dbReference>
<feature type="compositionally biased region" description="Low complexity" evidence="1">
    <location>
        <begin position="45"/>
        <end position="57"/>
    </location>
</feature>
<feature type="region of interest" description="Disordered" evidence="1">
    <location>
        <begin position="44"/>
        <end position="64"/>
    </location>
</feature>
<evidence type="ECO:0000256" key="1">
    <source>
        <dbReference type="SAM" id="MobiDB-lite"/>
    </source>
</evidence>
<protein>
    <submittedName>
        <fullName evidence="2">Z-ring formation inhibitor MciZ</fullName>
    </submittedName>
</protein>
<evidence type="ECO:0000313" key="3">
    <source>
        <dbReference type="Proteomes" id="UP000276128"/>
    </source>
</evidence>
<dbReference type="InterPro" id="IPR025177">
    <property type="entry name" value="MciZ"/>
</dbReference>
<gene>
    <name evidence="2" type="primary">mciZ</name>
    <name evidence="2" type="ORF">EJQ19_10555</name>
</gene>
<dbReference type="Pfam" id="PF13072">
    <property type="entry name" value="MciZ"/>
    <property type="match status" value="1"/>
</dbReference>
<dbReference type="AlphaFoldDB" id="A0A430JF51"/>
<reference evidence="2 3" key="1">
    <citation type="submission" date="2018-12" db="EMBL/GenBank/DDBJ databases">
        <title>Bacillus ochoae sp. nov., Paenibacillus whitsoniae sp. nov., Paenibacillus spiritus sp. nov. Isolated from the Mars Exploration Rover during spacecraft assembly.</title>
        <authorList>
            <person name="Seuylemezian A."/>
            <person name="Vaishampayan P."/>
        </authorList>
    </citation>
    <scope>NUCLEOTIDE SEQUENCE [LARGE SCALE GENOMIC DNA]</scope>
    <source>
        <strain evidence="2 3">MER 54</strain>
    </source>
</reference>
<keyword evidence="3" id="KW-1185">Reference proteome</keyword>
<name>A0A430JF51_9BACL</name>
<evidence type="ECO:0000313" key="2">
    <source>
        <dbReference type="EMBL" id="RTE09682.1"/>
    </source>
</evidence>